<evidence type="ECO:0000256" key="3">
    <source>
        <dbReference type="ARBA" id="ARBA00023128"/>
    </source>
</evidence>
<dbReference type="PANTHER" id="PTHR22602:SF0">
    <property type="entry name" value="TRANSFERASE CAF17, MITOCHONDRIAL-RELATED"/>
    <property type="match status" value="1"/>
</dbReference>
<accession>A0A834KLS7</accession>
<dbReference type="InterPro" id="IPR027266">
    <property type="entry name" value="TrmE/GcvT-like"/>
</dbReference>
<keyword evidence="3" id="KW-0496">Mitochondrion</keyword>
<evidence type="ECO:0000256" key="1">
    <source>
        <dbReference type="ARBA" id="ARBA00004173"/>
    </source>
</evidence>
<proteinExistence type="predicted"/>
<sequence length="459" mass="52242">MSKTTLNLISKFALRICLQRHKIATVRRIQSRTFALNARQSEKKILECLNERSVLRVSGHESAAFLQGLITNDIGHLKDGSASIYSLFLNIKGRVLYDTILYKSKEDNVFYIECDTQVAESLEKHLKMYRVRRKIDILSIDKNMKVWSMFDPTEIIDGENDNSSFEGSIFPCGTTNNKGSKFIDNIIICQDPRSSNFGLRILAESNIERSEIIKYLDPNISISKNSLTYKEFKYKVGLGEGVDDLPPGKPLPLEINCDYLHGISFHKGCYIGQELTARTHHTGVVRKRLLPFIFDQIPTISFKYDEKILNESGKVIGHYRGHNNKHGLGLMRLGETFNAKQIEIHGHPIKMTTSTTQESKEKTREIFTCSFCTLQEYFDFKGSKPPFARHITYLEECYVMKDPFDLTAKDVLVIGGDCNICKKPVCLGCSVFFAKRFCQTCAAKNSDKLPLQILSKIKI</sequence>
<evidence type="ECO:0000259" key="4">
    <source>
        <dbReference type="Pfam" id="PF10170"/>
    </source>
</evidence>
<organism evidence="6 7">
    <name type="scientific">Vespula vulgaris</name>
    <name type="common">Yellow jacket</name>
    <name type="synonym">Wasp</name>
    <dbReference type="NCBI Taxonomy" id="7454"/>
    <lineage>
        <taxon>Eukaryota</taxon>
        <taxon>Metazoa</taxon>
        <taxon>Ecdysozoa</taxon>
        <taxon>Arthropoda</taxon>
        <taxon>Hexapoda</taxon>
        <taxon>Insecta</taxon>
        <taxon>Pterygota</taxon>
        <taxon>Neoptera</taxon>
        <taxon>Endopterygota</taxon>
        <taxon>Hymenoptera</taxon>
        <taxon>Apocrita</taxon>
        <taxon>Aculeata</taxon>
        <taxon>Vespoidea</taxon>
        <taxon>Vespidae</taxon>
        <taxon>Vespinae</taxon>
        <taxon>Vespula</taxon>
    </lineage>
</organism>
<dbReference type="Proteomes" id="UP000614350">
    <property type="component" value="Unassembled WGS sequence"/>
</dbReference>
<dbReference type="InterPro" id="IPR018785">
    <property type="entry name" value="CDPF1_dom"/>
</dbReference>
<feature type="domain" description="CAF17 C-terminal" evidence="5">
    <location>
        <begin position="286"/>
        <end position="352"/>
    </location>
</feature>
<dbReference type="PRINTS" id="PR01995">
    <property type="entry name" value="UPF0595"/>
</dbReference>
<keyword evidence="2" id="KW-0809">Transit peptide</keyword>
<dbReference type="InterPro" id="IPR045179">
    <property type="entry name" value="YgfZ/GcvT"/>
</dbReference>
<dbReference type="InterPro" id="IPR057460">
    <property type="entry name" value="CAF17_C"/>
</dbReference>
<keyword evidence="7" id="KW-1185">Reference proteome</keyword>
<dbReference type="Pfam" id="PF25455">
    <property type="entry name" value="Beta-barrel_CAF17_C"/>
    <property type="match status" value="1"/>
</dbReference>
<dbReference type="GO" id="GO:0016226">
    <property type="term" value="P:iron-sulfur cluster assembly"/>
    <property type="evidence" value="ECO:0007669"/>
    <property type="project" value="TreeGrafter"/>
</dbReference>
<dbReference type="InterPro" id="IPR017703">
    <property type="entry name" value="YgfZ/GCV_T_CS"/>
</dbReference>
<protein>
    <submittedName>
        <fullName evidence="6">Uncharacterized protein</fullName>
    </submittedName>
</protein>
<dbReference type="EMBL" id="JACSEA010000002">
    <property type="protein sequence ID" value="KAF7408222.1"/>
    <property type="molecule type" value="Genomic_DNA"/>
</dbReference>
<evidence type="ECO:0000313" key="7">
    <source>
        <dbReference type="Proteomes" id="UP000614350"/>
    </source>
</evidence>
<evidence type="ECO:0000259" key="5">
    <source>
        <dbReference type="Pfam" id="PF25455"/>
    </source>
</evidence>
<dbReference type="PANTHER" id="PTHR22602">
    <property type="entry name" value="TRANSFERASE CAF17, MITOCHONDRIAL-RELATED"/>
    <property type="match status" value="1"/>
</dbReference>
<name>A0A834KLS7_VESVU</name>
<feature type="domain" description="Cysteine-rich DPF motif" evidence="4">
    <location>
        <begin position="367"/>
        <end position="457"/>
    </location>
</feature>
<comment type="caution">
    <text evidence="6">The sequence shown here is derived from an EMBL/GenBank/DDBJ whole genome shotgun (WGS) entry which is preliminary data.</text>
</comment>
<dbReference type="Gene3D" id="3.30.1360.120">
    <property type="entry name" value="Probable tRNA modification gtpase trme, domain 1"/>
    <property type="match status" value="1"/>
</dbReference>
<dbReference type="NCBIfam" id="TIGR03317">
    <property type="entry name" value="ygfZ_signature"/>
    <property type="match status" value="1"/>
</dbReference>
<evidence type="ECO:0000313" key="6">
    <source>
        <dbReference type="EMBL" id="KAF7408222.1"/>
    </source>
</evidence>
<dbReference type="AlphaFoldDB" id="A0A834KLS7"/>
<dbReference type="SUPFAM" id="SSF103025">
    <property type="entry name" value="Folate-binding domain"/>
    <property type="match status" value="1"/>
</dbReference>
<dbReference type="Pfam" id="PF10170">
    <property type="entry name" value="C6_DPF"/>
    <property type="match status" value="1"/>
</dbReference>
<dbReference type="GO" id="GO:0005759">
    <property type="term" value="C:mitochondrial matrix"/>
    <property type="evidence" value="ECO:0007669"/>
    <property type="project" value="TreeGrafter"/>
</dbReference>
<gene>
    <name evidence="6" type="ORF">HZH66_002759</name>
</gene>
<comment type="subcellular location">
    <subcellularLocation>
        <location evidence="1">Mitochondrion</location>
    </subcellularLocation>
</comment>
<evidence type="ECO:0000256" key="2">
    <source>
        <dbReference type="ARBA" id="ARBA00022946"/>
    </source>
</evidence>
<reference evidence="6" key="1">
    <citation type="journal article" date="2020" name="G3 (Bethesda)">
        <title>High-Quality Assemblies for Three Invasive Social Wasps from the &lt;i&gt;Vespula&lt;/i&gt; Genus.</title>
        <authorList>
            <person name="Harrop T.W.R."/>
            <person name="Guhlin J."/>
            <person name="McLaughlin G.M."/>
            <person name="Permina E."/>
            <person name="Stockwell P."/>
            <person name="Gilligan J."/>
            <person name="Le Lec M.F."/>
            <person name="Gruber M.A.M."/>
            <person name="Quinn O."/>
            <person name="Lovegrove M."/>
            <person name="Duncan E.J."/>
            <person name="Remnant E.J."/>
            <person name="Van Eeckhoven J."/>
            <person name="Graham B."/>
            <person name="Knapp R.A."/>
            <person name="Langford K.W."/>
            <person name="Kronenberg Z."/>
            <person name="Press M.O."/>
            <person name="Eacker S.M."/>
            <person name="Wilson-Rankin E.E."/>
            <person name="Purcell J."/>
            <person name="Lester P.J."/>
            <person name="Dearden P.K."/>
        </authorList>
    </citation>
    <scope>NUCLEOTIDE SEQUENCE</scope>
    <source>
        <strain evidence="6">Marl-1</strain>
    </source>
</reference>